<sequence>MTIEKFEEDLALARTELAAATADVMAFVRVGRAFGEQWEAAVEREREGHKRMQRVLNSPRGSSVDGKQEP</sequence>
<dbReference type="AlphaFoldDB" id="A0A423HNP2"/>
<organism evidence="2 3">
    <name type="scientific">Pseudomonas frederiksbergensis</name>
    <dbReference type="NCBI Taxonomy" id="104087"/>
    <lineage>
        <taxon>Bacteria</taxon>
        <taxon>Pseudomonadati</taxon>
        <taxon>Pseudomonadota</taxon>
        <taxon>Gammaproteobacteria</taxon>
        <taxon>Pseudomonadales</taxon>
        <taxon>Pseudomonadaceae</taxon>
        <taxon>Pseudomonas</taxon>
    </lineage>
</organism>
<dbReference type="Proteomes" id="UP000284002">
    <property type="component" value="Unassembled WGS sequence"/>
</dbReference>
<feature type="region of interest" description="Disordered" evidence="1">
    <location>
        <begin position="45"/>
        <end position="70"/>
    </location>
</feature>
<comment type="caution">
    <text evidence="2">The sequence shown here is derived from an EMBL/GenBank/DDBJ whole genome shotgun (WGS) entry which is preliminary data.</text>
</comment>
<dbReference type="EMBL" id="MOBM01000020">
    <property type="protein sequence ID" value="RON14806.1"/>
    <property type="molecule type" value="Genomic_DNA"/>
</dbReference>
<evidence type="ECO:0000313" key="3">
    <source>
        <dbReference type="Proteomes" id="UP000284002"/>
    </source>
</evidence>
<reference evidence="2 3" key="1">
    <citation type="submission" date="2016-10" db="EMBL/GenBank/DDBJ databases">
        <title>Comparative genome analysis of multiple Pseudomonas spp. focuses on biocontrol and plant growth promoting traits.</title>
        <authorList>
            <person name="Tao X.-Y."/>
            <person name="Taylor C.G."/>
        </authorList>
    </citation>
    <scope>NUCLEOTIDE SEQUENCE [LARGE SCALE GENOMIC DNA]</scope>
    <source>
        <strain evidence="2 3">36C6</strain>
    </source>
</reference>
<accession>A0A423HNP2</accession>
<evidence type="ECO:0000256" key="1">
    <source>
        <dbReference type="SAM" id="MobiDB-lite"/>
    </source>
</evidence>
<gene>
    <name evidence="2" type="ORF">BK662_14960</name>
</gene>
<name>A0A423HNP2_9PSED</name>
<proteinExistence type="predicted"/>
<evidence type="ECO:0000313" key="2">
    <source>
        <dbReference type="EMBL" id="RON14806.1"/>
    </source>
</evidence>
<protein>
    <submittedName>
        <fullName evidence="2">Uncharacterized protein</fullName>
    </submittedName>
</protein>